<evidence type="ECO:0000256" key="1">
    <source>
        <dbReference type="SAM" id="SignalP"/>
    </source>
</evidence>
<dbReference type="InterPro" id="IPR019027">
    <property type="entry name" value="Pilus_biogenesis_CpaD-related"/>
</dbReference>
<evidence type="ECO:0000313" key="2">
    <source>
        <dbReference type="EMBL" id="TDH37924.1"/>
    </source>
</evidence>
<dbReference type="Pfam" id="PF09476">
    <property type="entry name" value="Pilus_CpaD"/>
    <property type="match status" value="1"/>
</dbReference>
<accession>A0A4R5PLT9</accession>
<dbReference type="OrthoDB" id="9802674at2"/>
<evidence type="ECO:0000313" key="3">
    <source>
        <dbReference type="Proteomes" id="UP000295131"/>
    </source>
</evidence>
<keyword evidence="3" id="KW-1185">Reference proteome</keyword>
<dbReference type="EMBL" id="SMSI01000001">
    <property type="protein sequence ID" value="TDH37924.1"/>
    <property type="molecule type" value="Genomic_DNA"/>
</dbReference>
<feature type="signal peptide" evidence="1">
    <location>
        <begin position="1"/>
        <end position="23"/>
    </location>
</feature>
<feature type="chain" id="PRO_5020246912" evidence="1">
    <location>
        <begin position="24"/>
        <end position="232"/>
    </location>
</feature>
<keyword evidence="1" id="KW-0732">Signal</keyword>
<organism evidence="2 3">
    <name type="scientific">Pseudohoeflea suaedae</name>
    <dbReference type="NCBI Taxonomy" id="877384"/>
    <lineage>
        <taxon>Bacteria</taxon>
        <taxon>Pseudomonadati</taxon>
        <taxon>Pseudomonadota</taxon>
        <taxon>Alphaproteobacteria</taxon>
        <taxon>Hyphomicrobiales</taxon>
        <taxon>Rhizobiaceae</taxon>
        <taxon>Pseudohoeflea</taxon>
    </lineage>
</organism>
<name>A0A4R5PLT9_9HYPH</name>
<dbReference type="RefSeq" id="WP_133282761.1">
    <property type="nucleotide sequence ID" value="NZ_SMSI01000001.1"/>
</dbReference>
<protein>
    <submittedName>
        <fullName evidence="2">Pilus assembly protein CpaD</fullName>
    </submittedName>
</protein>
<comment type="caution">
    <text evidence="2">The sequence shown here is derived from an EMBL/GenBank/DDBJ whole genome shotgun (WGS) entry which is preliminary data.</text>
</comment>
<gene>
    <name evidence="2" type="ORF">E2A64_01950</name>
</gene>
<reference evidence="2 3" key="1">
    <citation type="journal article" date="2013" name="Int. J. Syst. Evol. Microbiol.">
        <title>Hoeflea suaedae sp. nov., an endophytic bacterium isolated from the root of the halophyte Suaeda maritima.</title>
        <authorList>
            <person name="Chung E.J."/>
            <person name="Park J.A."/>
            <person name="Pramanik P."/>
            <person name="Bibi F."/>
            <person name="Jeon C.O."/>
            <person name="Chung Y.R."/>
        </authorList>
    </citation>
    <scope>NUCLEOTIDE SEQUENCE [LARGE SCALE GENOMIC DNA]</scope>
    <source>
        <strain evidence="2 3">YC6898</strain>
    </source>
</reference>
<dbReference type="InterPro" id="IPR013361">
    <property type="entry name" value="Pilus_CpaD"/>
</dbReference>
<dbReference type="Proteomes" id="UP000295131">
    <property type="component" value="Unassembled WGS sequence"/>
</dbReference>
<dbReference type="NCBIfam" id="TIGR02522">
    <property type="entry name" value="pilus_cpaD"/>
    <property type="match status" value="1"/>
</dbReference>
<proteinExistence type="predicted"/>
<sequence length="232" mass="24780">MNTQNSTYSLGALRRLAGPVAMASLAAVLLSGCANRQHVIVGSIPDDYRTRHPIIISEKEHTFDVPVSSSDRKLTQSMRETVRGASDRYHTMASGAVTVLVPTGSPNYGAASLIAREVVDILVSDSVPRHNIIMASYVAPSPEIDAPIRIAFTATTAATGPCGRWSEDMLANADQNRNYENFGCSSQHNLAAQIENPGDLLNPRGMTSIDAERRGAVVEAYRANGAALLGDD</sequence>
<dbReference type="AlphaFoldDB" id="A0A4R5PLT9"/>